<reference evidence="4 5" key="1">
    <citation type="submission" date="2018-10" db="EMBL/GenBank/DDBJ databases">
        <title>Isolation from soil.</title>
        <authorList>
            <person name="Hu J."/>
        </authorList>
    </citation>
    <scope>NUCLEOTIDE SEQUENCE [LARGE SCALE GENOMIC DNA]</scope>
    <source>
        <strain evidence="4 5">NEAU-Ht49</strain>
    </source>
</reference>
<dbReference type="PROSITE" id="PS50930">
    <property type="entry name" value="HTH_LYTTR"/>
    <property type="match status" value="1"/>
</dbReference>
<comment type="caution">
    <text evidence="4">The sequence shown here is derived from an EMBL/GenBank/DDBJ whole genome shotgun (WGS) entry which is preliminary data.</text>
</comment>
<feature type="domain" description="Response regulatory" evidence="2">
    <location>
        <begin position="3"/>
        <end position="116"/>
    </location>
</feature>
<evidence type="ECO:0000259" key="2">
    <source>
        <dbReference type="PROSITE" id="PS50110"/>
    </source>
</evidence>
<dbReference type="Proteomes" id="UP000282674">
    <property type="component" value="Unassembled WGS sequence"/>
</dbReference>
<dbReference type="EMBL" id="RFFG01000004">
    <property type="protein sequence ID" value="RMI47302.1"/>
    <property type="molecule type" value="Genomic_DNA"/>
</dbReference>
<dbReference type="SMART" id="SM00448">
    <property type="entry name" value="REC"/>
    <property type="match status" value="1"/>
</dbReference>
<protein>
    <submittedName>
        <fullName evidence="4">DNA-binding response regulator</fullName>
    </submittedName>
</protein>
<dbReference type="Pfam" id="PF04397">
    <property type="entry name" value="LytTR"/>
    <property type="match status" value="1"/>
</dbReference>
<dbReference type="InterPro" id="IPR001789">
    <property type="entry name" value="Sig_transdc_resp-reg_receiver"/>
</dbReference>
<dbReference type="Gene3D" id="2.40.50.1020">
    <property type="entry name" value="LytTr DNA-binding domain"/>
    <property type="match status" value="1"/>
</dbReference>
<dbReference type="PROSITE" id="PS50110">
    <property type="entry name" value="RESPONSE_REGULATORY"/>
    <property type="match status" value="1"/>
</dbReference>
<dbReference type="Gene3D" id="3.40.50.2300">
    <property type="match status" value="1"/>
</dbReference>
<dbReference type="InterPro" id="IPR046947">
    <property type="entry name" value="LytR-like"/>
</dbReference>
<dbReference type="AlphaFoldDB" id="A0A3M2MCP3"/>
<sequence>MIKTLIVDDEPPARRRLQRMLATHKDLHLLAGCGSPETAIAALDQHRPDLVFLDIHLPEGDGFGILEAIWGRHDPAVVFVTAYSHHAVRAFEIDAVDYLLKPYGQDRLDSALTRVRDHLARRTTTPPLNRLPVEMGDRIRLLDLNAIDYVRAEDGYLRVHTGTRSHLIRGTLANLQERLGPTEFLRIHRSVIVRVDRIRELEILAHGEMRLTLNSGDTLISGRAYRDQVRTALGLPT</sequence>
<feature type="domain" description="HTH LytTR-type" evidence="3">
    <location>
        <begin position="131"/>
        <end position="235"/>
    </location>
</feature>
<gene>
    <name evidence="4" type="ORF">EBO15_03710</name>
</gene>
<proteinExistence type="predicted"/>
<evidence type="ECO:0000313" key="4">
    <source>
        <dbReference type="EMBL" id="RMI47302.1"/>
    </source>
</evidence>
<organism evidence="4 5">
    <name type="scientific">Actinomadura harenae</name>
    <dbReference type="NCBI Taxonomy" id="2483351"/>
    <lineage>
        <taxon>Bacteria</taxon>
        <taxon>Bacillati</taxon>
        <taxon>Actinomycetota</taxon>
        <taxon>Actinomycetes</taxon>
        <taxon>Streptosporangiales</taxon>
        <taxon>Thermomonosporaceae</taxon>
        <taxon>Actinomadura</taxon>
    </lineage>
</organism>
<dbReference type="PANTHER" id="PTHR37299:SF1">
    <property type="entry name" value="STAGE 0 SPORULATION PROTEIN A HOMOLOG"/>
    <property type="match status" value="1"/>
</dbReference>
<dbReference type="PANTHER" id="PTHR37299">
    <property type="entry name" value="TRANSCRIPTIONAL REGULATOR-RELATED"/>
    <property type="match status" value="1"/>
</dbReference>
<keyword evidence="1" id="KW-0597">Phosphoprotein</keyword>
<dbReference type="InterPro" id="IPR007492">
    <property type="entry name" value="LytTR_DNA-bd_dom"/>
</dbReference>
<name>A0A3M2MCP3_9ACTN</name>
<feature type="modified residue" description="4-aspartylphosphate" evidence="1">
    <location>
        <position position="54"/>
    </location>
</feature>
<dbReference type="InterPro" id="IPR011006">
    <property type="entry name" value="CheY-like_superfamily"/>
</dbReference>
<evidence type="ECO:0000259" key="3">
    <source>
        <dbReference type="PROSITE" id="PS50930"/>
    </source>
</evidence>
<dbReference type="GO" id="GO:0000156">
    <property type="term" value="F:phosphorelay response regulator activity"/>
    <property type="evidence" value="ECO:0007669"/>
    <property type="project" value="InterPro"/>
</dbReference>
<dbReference type="SMART" id="SM00850">
    <property type="entry name" value="LytTR"/>
    <property type="match status" value="1"/>
</dbReference>
<dbReference type="SUPFAM" id="SSF52172">
    <property type="entry name" value="CheY-like"/>
    <property type="match status" value="1"/>
</dbReference>
<dbReference type="OrthoDB" id="236568at2"/>
<dbReference type="GO" id="GO:0003677">
    <property type="term" value="F:DNA binding"/>
    <property type="evidence" value="ECO:0007669"/>
    <property type="project" value="UniProtKB-KW"/>
</dbReference>
<evidence type="ECO:0000313" key="5">
    <source>
        <dbReference type="Proteomes" id="UP000282674"/>
    </source>
</evidence>
<evidence type="ECO:0000256" key="1">
    <source>
        <dbReference type="PROSITE-ProRule" id="PRU00169"/>
    </source>
</evidence>
<accession>A0A3M2MCP3</accession>
<keyword evidence="4" id="KW-0238">DNA-binding</keyword>
<keyword evidence="5" id="KW-1185">Reference proteome</keyword>
<dbReference type="Pfam" id="PF00072">
    <property type="entry name" value="Response_reg"/>
    <property type="match status" value="1"/>
</dbReference>
<dbReference type="RefSeq" id="WP_122192868.1">
    <property type="nucleotide sequence ID" value="NZ_JBHSKC010000008.1"/>
</dbReference>